<proteinExistence type="predicted"/>
<evidence type="ECO:0000256" key="1">
    <source>
        <dbReference type="SAM" id="MobiDB-lite"/>
    </source>
</evidence>
<evidence type="ECO:0000313" key="3">
    <source>
        <dbReference type="Proteomes" id="UP000254159"/>
    </source>
</evidence>
<sequence>MAGKTGSPLTYVPGQFQRRRSRARRSGPHPRFYHSPQRFGTIQLLVQCPDKCLHGPVNCKRVELIASVNP</sequence>
<evidence type="ECO:0000313" key="2">
    <source>
        <dbReference type="EMBL" id="STK06183.1"/>
    </source>
</evidence>
<feature type="region of interest" description="Disordered" evidence="1">
    <location>
        <begin position="1"/>
        <end position="34"/>
    </location>
</feature>
<dbReference type="AlphaFoldDB" id="A0A376YPF2"/>
<accession>A0A376YPF2</accession>
<organism evidence="2 3">
    <name type="scientific">Escherichia coli</name>
    <dbReference type="NCBI Taxonomy" id="562"/>
    <lineage>
        <taxon>Bacteria</taxon>
        <taxon>Pseudomonadati</taxon>
        <taxon>Pseudomonadota</taxon>
        <taxon>Gammaproteobacteria</taxon>
        <taxon>Enterobacterales</taxon>
        <taxon>Enterobacteriaceae</taxon>
        <taxon>Escherichia</taxon>
    </lineage>
</organism>
<dbReference type="Proteomes" id="UP000254159">
    <property type="component" value="Unassembled WGS sequence"/>
</dbReference>
<name>A0A376YPF2_ECOLX</name>
<feature type="compositionally biased region" description="Basic residues" evidence="1">
    <location>
        <begin position="17"/>
        <end position="32"/>
    </location>
</feature>
<dbReference type="EMBL" id="UGCD01000004">
    <property type="protein sequence ID" value="STK06183.1"/>
    <property type="molecule type" value="Genomic_DNA"/>
</dbReference>
<reference evidence="2 3" key="1">
    <citation type="submission" date="2018-06" db="EMBL/GenBank/DDBJ databases">
        <authorList>
            <consortium name="Pathogen Informatics"/>
            <person name="Doyle S."/>
        </authorList>
    </citation>
    <scope>NUCLEOTIDE SEQUENCE [LARGE SCALE GENOMIC DNA]</scope>
    <source>
        <strain evidence="2 3">NCTC10865</strain>
    </source>
</reference>
<gene>
    <name evidence="2" type="ORF">NCTC10865_06504</name>
</gene>
<protein>
    <submittedName>
        <fullName evidence="2">Uncharacterized protein</fullName>
    </submittedName>
</protein>